<evidence type="ECO:0000256" key="5">
    <source>
        <dbReference type="ARBA" id="ARBA00022958"/>
    </source>
</evidence>
<keyword evidence="3" id="KW-0547">Nucleotide-binding</keyword>
<gene>
    <name evidence="9" type="ORF">AKJ63_02165</name>
</gene>
<dbReference type="Gene3D" id="3.30.1330.100">
    <property type="entry name" value="CofE-like"/>
    <property type="match status" value="1"/>
</dbReference>
<proteinExistence type="predicted"/>
<comment type="caution">
    <text evidence="9">The sequence shown here is derived from an EMBL/GenBank/DDBJ whole genome shotgun (WGS) entry which is preliminary data.</text>
</comment>
<evidence type="ECO:0000259" key="8">
    <source>
        <dbReference type="Pfam" id="PF01996"/>
    </source>
</evidence>
<evidence type="ECO:0000256" key="1">
    <source>
        <dbReference type="ARBA" id="ARBA00022598"/>
    </source>
</evidence>
<accession>A0A133U9I9</accession>
<dbReference type="Pfam" id="PF01996">
    <property type="entry name" value="F420_ligase"/>
    <property type="match status" value="1"/>
</dbReference>
<keyword evidence="2" id="KW-0479">Metal-binding</keyword>
<evidence type="ECO:0000313" key="9">
    <source>
        <dbReference type="EMBL" id="KXA90838.1"/>
    </source>
</evidence>
<evidence type="ECO:0000256" key="4">
    <source>
        <dbReference type="ARBA" id="ARBA00022842"/>
    </source>
</evidence>
<dbReference type="InterPro" id="IPR008225">
    <property type="entry name" value="F420-0_g-glutamyl_ligase"/>
</dbReference>
<dbReference type="Proteomes" id="UP000070195">
    <property type="component" value="Unassembled WGS sequence"/>
</dbReference>
<keyword evidence="4" id="KW-0460">Magnesium</keyword>
<dbReference type="GO" id="GO:0046872">
    <property type="term" value="F:metal ion binding"/>
    <property type="evidence" value="ECO:0007669"/>
    <property type="project" value="UniProtKB-KW"/>
</dbReference>
<keyword evidence="7" id="KW-0464">Manganese</keyword>
<keyword evidence="10" id="KW-1185">Reference proteome</keyword>
<dbReference type="NCBIfam" id="TIGR01916">
    <property type="entry name" value="F420_cofE"/>
    <property type="match status" value="1"/>
</dbReference>
<dbReference type="PANTHER" id="PTHR47917">
    <property type="match status" value="1"/>
</dbReference>
<name>A0A133U9I9_9EURY</name>
<protein>
    <submittedName>
        <fullName evidence="9">Coenzyme F420:L-glutamate ligase</fullName>
    </submittedName>
</protein>
<evidence type="ECO:0000256" key="7">
    <source>
        <dbReference type="ARBA" id="ARBA00023211"/>
    </source>
</evidence>
<dbReference type="Gene3D" id="3.90.1660.10">
    <property type="entry name" value="CofE-like domain"/>
    <property type="match status" value="1"/>
</dbReference>
<keyword evidence="5" id="KW-0630">Potassium</keyword>
<dbReference type="GO" id="GO:0005525">
    <property type="term" value="F:GTP binding"/>
    <property type="evidence" value="ECO:0007669"/>
    <property type="project" value="UniProtKB-KW"/>
</dbReference>
<dbReference type="EMBL" id="LHXM01000050">
    <property type="protein sequence ID" value="KXA90838.1"/>
    <property type="molecule type" value="Genomic_DNA"/>
</dbReference>
<evidence type="ECO:0000313" key="10">
    <source>
        <dbReference type="Proteomes" id="UP000070195"/>
    </source>
</evidence>
<reference evidence="9 10" key="1">
    <citation type="journal article" date="2016" name="Sci. Rep.">
        <title>Metabolic traits of an uncultured archaeal lineage -MSBL1- from brine pools of the Red Sea.</title>
        <authorList>
            <person name="Mwirichia R."/>
            <person name="Alam I."/>
            <person name="Rashid M."/>
            <person name="Vinu M."/>
            <person name="Ba-Alawi W."/>
            <person name="Anthony Kamau A."/>
            <person name="Kamanda Ngugi D."/>
            <person name="Goker M."/>
            <person name="Klenk H.P."/>
            <person name="Bajic V."/>
            <person name="Stingl U."/>
        </authorList>
    </citation>
    <scope>NUCLEOTIDE SEQUENCE [LARGE SCALE GENOMIC DNA]</scope>
    <source>
        <strain evidence="9">SCGC-AAA259D18</strain>
    </source>
</reference>
<dbReference type="NCBIfam" id="NF009809">
    <property type="entry name" value="PRK13293.1"/>
    <property type="match status" value="1"/>
</dbReference>
<evidence type="ECO:0000256" key="6">
    <source>
        <dbReference type="ARBA" id="ARBA00023134"/>
    </source>
</evidence>
<sequence>MEIFPLSEIPLVGLGDDVGELLLESCERQRIELEDGDVVVVAQSIVSKAEGNVMDLTSIEPSSRSKRIADEIGEDPRKVEVILNQTEEIVRVKHVLISRTHHGFVCADAGVDSSNVEAGKVTKLPENPDVSAKKIRKRIKEKTGKEVAVIISDSWGRPFRLGAVGFAVGVSGMKPLMDLRGRKDIYGVPLETTIIAPPDSLAAVASLEMGEANERVPAVLIKGATYEPGEGCISELIRSKEKDLFR</sequence>
<evidence type="ECO:0000256" key="3">
    <source>
        <dbReference type="ARBA" id="ARBA00022741"/>
    </source>
</evidence>
<keyword evidence="1 9" id="KW-0436">Ligase</keyword>
<evidence type="ECO:0000256" key="2">
    <source>
        <dbReference type="ARBA" id="ARBA00022723"/>
    </source>
</evidence>
<dbReference type="InterPro" id="IPR002847">
    <property type="entry name" value="F420-0_gamma-glut_ligase-dom"/>
</dbReference>
<dbReference type="GO" id="GO:0052618">
    <property type="term" value="F:coenzyme F420-0:L-glutamate ligase activity"/>
    <property type="evidence" value="ECO:0007669"/>
    <property type="project" value="TreeGrafter"/>
</dbReference>
<organism evidence="9 10">
    <name type="scientific">candidate division MSBL1 archaeon SCGC-AAA259D18</name>
    <dbReference type="NCBI Taxonomy" id="1698262"/>
    <lineage>
        <taxon>Archaea</taxon>
        <taxon>Methanobacteriati</taxon>
        <taxon>Methanobacteriota</taxon>
        <taxon>candidate division MSBL1</taxon>
    </lineage>
</organism>
<keyword evidence="6" id="KW-0342">GTP-binding</keyword>
<dbReference type="AlphaFoldDB" id="A0A133U9I9"/>
<dbReference type="PANTHER" id="PTHR47917:SF1">
    <property type="entry name" value="COENZYME F420:L-GLUTAMATE LIGASE"/>
    <property type="match status" value="1"/>
</dbReference>
<dbReference type="SUPFAM" id="SSF144010">
    <property type="entry name" value="CofE-like"/>
    <property type="match status" value="1"/>
</dbReference>
<feature type="domain" description="Coenzyme F420:L-glutamate ligase-like" evidence="8">
    <location>
        <begin position="9"/>
        <end position="223"/>
    </location>
</feature>